<keyword evidence="2" id="KW-1185">Reference proteome</keyword>
<gene>
    <name evidence="1" type="ORF">MJ956_11640</name>
</gene>
<proteinExistence type="predicted"/>
<dbReference type="EMBL" id="JALHBS010000069">
    <property type="protein sequence ID" value="MCP3055790.1"/>
    <property type="molecule type" value="Genomic_DNA"/>
</dbReference>
<organism evidence="1 2">
    <name type="scientific">Aurantimonas marianensis</name>
    <dbReference type="NCBI Taxonomy" id="2920428"/>
    <lineage>
        <taxon>Bacteria</taxon>
        <taxon>Pseudomonadati</taxon>
        <taxon>Pseudomonadota</taxon>
        <taxon>Alphaproteobacteria</taxon>
        <taxon>Hyphomicrobiales</taxon>
        <taxon>Aurantimonadaceae</taxon>
        <taxon>Aurantimonas</taxon>
    </lineage>
</organism>
<dbReference type="AlphaFoldDB" id="A0A9X2H9C1"/>
<name>A0A9X2H9C1_9HYPH</name>
<evidence type="ECO:0000313" key="1">
    <source>
        <dbReference type="EMBL" id="MCP3055790.1"/>
    </source>
</evidence>
<dbReference type="Proteomes" id="UP001155220">
    <property type="component" value="Unassembled WGS sequence"/>
</dbReference>
<protein>
    <submittedName>
        <fullName evidence="1">Uncharacterized protein</fullName>
    </submittedName>
</protein>
<dbReference type="RefSeq" id="WP_253964629.1">
    <property type="nucleotide sequence ID" value="NZ_JALHBS010000069.1"/>
</dbReference>
<reference evidence="1" key="1">
    <citation type="submission" date="2022-03" db="EMBL/GenBank/DDBJ databases">
        <title>Aurantimonas Liuensis sp. Nov., isolated from the hadal seawater of the Mariana Trench.</title>
        <authorList>
            <person name="Liu R."/>
        </authorList>
    </citation>
    <scope>NUCLEOTIDE SEQUENCE</scope>
    <source>
        <strain evidence="1">LRZ36</strain>
    </source>
</reference>
<sequence>MAQLKRVEDFPTVPALLFSTGRLDAEEVVHPIHVHIMTALRLRITEELLAAVGECDRHIPIETLDMGSLLLGVVQDCVLRWSLTGRQYDLVAEDDRLIDLQLRLYGLENGGDRS</sequence>
<accession>A0A9X2H9C1</accession>
<evidence type="ECO:0000313" key="2">
    <source>
        <dbReference type="Proteomes" id="UP001155220"/>
    </source>
</evidence>
<comment type="caution">
    <text evidence="1">The sequence shown here is derived from an EMBL/GenBank/DDBJ whole genome shotgun (WGS) entry which is preliminary data.</text>
</comment>